<evidence type="ECO:0000256" key="11">
    <source>
        <dbReference type="ARBA" id="ARBA00049091"/>
    </source>
</evidence>
<evidence type="ECO:0000256" key="10">
    <source>
        <dbReference type="ARBA" id="ARBA00042639"/>
    </source>
</evidence>
<feature type="signal peptide" evidence="12">
    <location>
        <begin position="1"/>
        <end position="19"/>
    </location>
</feature>
<evidence type="ECO:0000256" key="2">
    <source>
        <dbReference type="ARBA" id="ARBA00013017"/>
    </source>
</evidence>
<dbReference type="RefSeq" id="WP_157892930.1">
    <property type="nucleotide sequence ID" value="NZ_JBHRTS010000003.1"/>
</dbReference>
<evidence type="ECO:0000256" key="5">
    <source>
        <dbReference type="ARBA" id="ARBA00023002"/>
    </source>
</evidence>
<evidence type="ECO:0000256" key="7">
    <source>
        <dbReference type="ARBA" id="ARBA00023284"/>
    </source>
</evidence>
<evidence type="ECO:0000256" key="1">
    <source>
        <dbReference type="ARBA" id="ARBA00003330"/>
    </source>
</evidence>
<dbReference type="EMBL" id="JBHRTS010000003">
    <property type="protein sequence ID" value="MFC3193930.1"/>
    <property type="molecule type" value="Genomic_DNA"/>
</dbReference>
<dbReference type="SUPFAM" id="SSF52833">
    <property type="entry name" value="Thioredoxin-like"/>
    <property type="match status" value="1"/>
</dbReference>
<dbReference type="InterPro" id="IPR013766">
    <property type="entry name" value="Thioredoxin_domain"/>
</dbReference>
<evidence type="ECO:0000256" key="6">
    <source>
        <dbReference type="ARBA" id="ARBA00023157"/>
    </source>
</evidence>
<dbReference type="Gene3D" id="3.40.30.10">
    <property type="entry name" value="Glutaredoxin"/>
    <property type="match status" value="1"/>
</dbReference>
<dbReference type="PROSITE" id="PS51352">
    <property type="entry name" value="THIOREDOXIN_2"/>
    <property type="match status" value="1"/>
</dbReference>
<keyword evidence="6" id="KW-1015">Disulfide bond</keyword>
<proteinExistence type="inferred from homology"/>
<keyword evidence="15" id="KW-1185">Reference proteome</keyword>
<dbReference type="CDD" id="cd02970">
    <property type="entry name" value="PRX_like2"/>
    <property type="match status" value="1"/>
</dbReference>
<evidence type="ECO:0000256" key="12">
    <source>
        <dbReference type="SAM" id="SignalP"/>
    </source>
</evidence>
<comment type="catalytic activity">
    <reaction evidence="11">
        <text>a hydroperoxide + [thioredoxin]-dithiol = an alcohol + [thioredoxin]-disulfide + H2O</text>
        <dbReference type="Rhea" id="RHEA:62620"/>
        <dbReference type="Rhea" id="RHEA-COMP:10698"/>
        <dbReference type="Rhea" id="RHEA-COMP:10700"/>
        <dbReference type="ChEBI" id="CHEBI:15377"/>
        <dbReference type="ChEBI" id="CHEBI:29950"/>
        <dbReference type="ChEBI" id="CHEBI:30879"/>
        <dbReference type="ChEBI" id="CHEBI:35924"/>
        <dbReference type="ChEBI" id="CHEBI:50058"/>
        <dbReference type="EC" id="1.11.1.24"/>
    </reaction>
</comment>
<dbReference type="Pfam" id="PF00578">
    <property type="entry name" value="AhpC-TSA"/>
    <property type="match status" value="1"/>
</dbReference>
<comment type="similarity">
    <text evidence="9">Belongs to the peroxiredoxin family. BCP/PrxQ subfamily.</text>
</comment>
<keyword evidence="7" id="KW-0676">Redox-active center</keyword>
<evidence type="ECO:0000256" key="9">
    <source>
        <dbReference type="ARBA" id="ARBA00038489"/>
    </source>
</evidence>
<evidence type="ECO:0000256" key="4">
    <source>
        <dbReference type="ARBA" id="ARBA00022862"/>
    </source>
</evidence>
<evidence type="ECO:0000259" key="13">
    <source>
        <dbReference type="PROSITE" id="PS51352"/>
    </source>
</evidence>
<gene>
    <name evidence="14" type="ORF">ACFODZ_06730</name>
</gene>
<evidence type="ECO:0000313" key="15">
    <source>
        <dbReference type="Proteomes" id="UP001595533"/>
    </source>
</evidence>
<dbReference type="InterPro" id="IPR036249">
    <property type="entry name" value="Thioredoxin-like_sf"/>
</dbReference>
<protein>
    <recommendedName>
        <fullName evidence="2">thioredoxin-dependent peroxiredoxin</fullName>
        <ecNumber evidence="2">1.11.1.24</ecNumber>
    </recommendedName>
    <alternativeName>
        <fullName evidence="8">Thioredoxin peroxidase</fullName>
    </alternativeName>
    <alternativeName>
        <fullName evidence="10">Thioredoxin-dependent peroxiredoxin Bcp</fullName>
    </alternativeName>
</protein>
<organism evidence="14 15">
    <name type="scientific">Marinicella sediminis</name>
    <dbReference type="NCBI Taxonomy" id="1792834"/>
    <lineage>
        <taxon>Bacteria</taxon>
        <taxon>Pseudomonadati</taxon>
        <taxon>Pseudomonadota</taxon>
        <taxon>Gammaproteobacteria</taxon>
        <taxon>Lysobacterales</taxon>
        <taxon>Marinicellaceae</taxon>
        <taxon>Marinicella</taxon>
    </lineage>
</organism>
<dbReference type="EC" id="1.11.1.24" evidence="2"/>
<comment type="caution">
    <text evidence="14">The sequence shown here is derived from an EMBL/GenBank/DDBJ whole genome shotgun (WGS) entry which is preliminary data.</text>
</comment>
<sequence length="212" mass="24051">MKSLPILLAGLFLSTNLYGKDYFDQPDQVTPLLPGMSIPAFTAKRPNGETVTFNPQQLNKPFVLTFYRGGWCPYCNTHLGEMRLAEQQLTDMGFEVFFISPDQPSFLIESLKDQELKDNITYQLLSDATMEVAKAFNIAFKVPAETVEKYKQWNIDLEKASGHDHHLLPAPATFLVGKNGIIQFQYVNPDYKIRLAPEILLAAAKDYLKRTQ</sequence>
<name>A0ABV7JAN6_9GAMM</name>
<feature type="domain" description="Thioredoxin" evidence="13">
    <location>
        <begin position="32"/>
        <end position="209"/>
    </location>
</feature>
<keyword evidence="4" id="KW-0049">Antioxidant</keyword>
<dbReference type="Proteomes" id="UP001595533">
    <property type="component" value="Unassembled WGS sequence"/>
</dbReference>
<keyword evidence="12" id="KW-0732">Signal</keyword>
<dbReference type="InterPro" id="IPR000866">
    <property type="entry name" value="AhpC/TSA"/>
</dbReference>
<comment type="function">
    <text evidence="1">Thiol-specific peroxidase that catalyzes the reduction of hydrogen peroxide and organic hydroperoxides to water and alcohols, respectively. Plays a role in cell protection against oxidative stress by detoxifying peroxides and as sensor of hydrogen peroxide-mediated signaling events.</text>
</comment>
<dbReference type="PANTHER" id="PTHR42801:SF7">
    <property type="entry name" value="SLL1159 PROTEIN"/>
    <property type="match status" value="1"/>
</dbReference>
<evidence type="ECO:0000256" key="3">
    <source>
        <dbReference type="ARBA" id="ARBA00022559"/>
    </source>
</evidence>
<dbReference type="InterPro" id="IPR050924">
    <property type="entry name" value="Peroxiredoxin_BCP/PrxQ"/>
</dbReference>
<dbReference type="PANTHER" id="PTHR42801">
    <property type="entry name" value="THIOREDOXIN-DEPENDENT PEROXIDE REDUCTASE"/>
    <property type="match status" value="1"/>
</dbReference>
<keyword evidence="5" id="KW-0560">Oxidoreductase</keyword>
<evidence type="ECO:0000256" key="8">
    <source>
        <dbReference type="ARBA" id="ARBA00032824"/>
    </source>
</evidence>
<feature type="chain" id="PRO_5046044863" description="thioredoxin-dependent peroxiredoxin" evidence="12">
    <location>
        <begin position="20"/>
        <end position="212"/>
    </location>
</feature>
<accession>A0ABV7JAN6</accession>
<reference evidence="15" key="1">
    <citation type="journal article" date="2019" name="Int. J. Syst. Evol. Microbiol.">
        <title>The Global Catalogue of Microorganisms (GCM) 10K type strain sequencing project: providing services to taxonomists for standard genome sequencing and annotation.</title>
        <authorList>
            <consortium name="The Broad Institute Genomics Platform"/>
            <consortium name="The Broad Institute Genome Sequencing Center for Infectious Disease"/>
            <person name="Wu L."/>
            <person name="Ma J."/>
        </authorList>
    </citation>
    <scope>NUCLEOTIDE SEQUENCE [LARGE SCALE GENOMIC DNA]</scope>
    <source>
        <strain evidence="15">KCTC 42953</strain>
    </source>
</reference>
<keyword evidence="3" id="KW-0575">Peroxidase</keyword>
<evidence type="ECO:0000313" key="14">
    <source>
        <dbReference type="EMBL" id="MFC3193930.1"/>
    </source>
</evidence>